<dbReference type="GO" id="GO:0016757">
    <property type="term" value="F:glycosyltransferase activity"/>
    <property type="evidence" value="ECO:0007669"/>
    <property type="project" value="TreeGrafter"/>
</dbReference>
<evidence type="ECO:0000313" key="3">
    <source>
        <dbReference type="EMBL" id="NEZ59939.1"/>
    </source>
</evidence>
<dbReference type="GO" id="GO:0009103">
    <property type="term" value="P:lipopolysaccharide biosynthetic process"/>
    <property type="evidence" value="ECO:0007669"/>
    <property type="project" value="TreeGrafter"/>
</dbReference>
<dbReference type="Proteomes" id="UP000481033">
    <property type="component" value="Unassembled WGS sequence"/>
</dbReference>
<organism evidence="3 4">
    <name type="scientific">Adonisia turfae CCMR0081</name>
    <dbReference type="NCBI Taxonomy" id="2292702"/>
    <lineage>
        <taxon>Bacteria</taxon>
        <taxon>Bacillati</taxon>
        <taxon>Cyanobacteriota</taxon>
        <taxon>Adonisia</taxon>
        <taxon>Adonisia turfae</taxon>
    </lineage>
</organism>
<comment type="caution">
    <text evidence="3">The sequence shown here is derived from an EMBL/GenBank/DDBJ whole genome shotgun (WGS) entry which is preliminary data.</text>
</comment>
<protein>
    <submittedName>
        <fullName evidence="3">Glycosyltransferase</fullName>
    </submittedName>
</protein>
<keyword evidence="4" id="KW-1185">Reference proteome</keyword>
<evidence type="ECO:0000259" key="2">
    <source>
        <dbReference type="Pfam" id="PF00534"/>
    </source>
</evidence>
<dbReference type="PANTHER" id="PTHR46401:SF2">
    <property type="entry name" value="GLYCOSYLTRANSFERASE WBBK-RELATED"/>
    <property type="match status" value="1"/>
</dbReference>
<dbReference type="AlphaFoldDB" id="A0A6M0RUU6"/>
<dbReference type="SUPFAM" id="SSF53756">
    <property type="entry name" value="UDP-Glycosyltransferase/glycogen phosphorylase"/>
    <property type="match status" value="1"/>
</dbReference>
<dbReference type="EMBL" id="QXHD01000004">
    <property type="protein sequence ID" value="NEZ59939.1"/>
    <property type="molecule type" value="Genomic_DNA"/>
</dbReference>
<feature type="domain" description="Glycosyl transferase family 1" evidence="2">
    <location>
        <begin position="256"/>
        <end position="395"/>
    </location>
</feature>
<dbReference type="PANTHER" id="PTHR46401">
    <property type="entry name" value="GLYCOSYLTRANSFERASE WBBK-RELATED"/>
    <property type="match status" value="1"/>
</dbReference>
<reference evidence="3 4" key="1">
    <citation type="journal article" date="2020" name="Microb. Ecol.">
        <title>Ecogenomics of the Marine Benthic Filamentous Cyanobacterium Adonisia.</title>
        <authorList>
            <person name="Walter J.M."/>
            <person name="Coutinho F.H."/>
            <person name="Leomil L."/>
            <person name="Hargreaves P.I."/>
            <person name="Campeao M.E."/>
            <person name="Vieira V.V."/>
            <person name="Silva B.S."/>
            <person name="Fistarol G.O."/>
            <person name="Salomon P.S."/>
            <person name="Sawabe T."/>
            <person name="Mino S."/>
            <person name="Hosokawa M."/>
            <person name="Miyashita H."/>
            <person name="Maruyama F."/>
            <person name="van Verk M.C."/>
            <person name="Dutilh B.E."/>
            <person name="Thompson C.C."/>
            <person name="Thompson F.L."/>
        </authorList>
    </citation>
    <scope>NUCLEOTIDE SEQUENCE [LARGE SCALE GENOMIC DNA]</scope>
    <source>
        <strain evidence="3 4">CCMR0081</strain>
    </source>
</reference>
<keyword evidence="1 3" id="KW-0808">Transferase</keyword>
<gene>
    <name evidence="3" type="ORF">DXZ20_30705</name>
</gene>
<accession>A0A6M0RUU6</accession>
<evidence type="ECO:0000313" key="4">
    <source>
        <dbReference type="Proteomes" id="UP000481033"/>
    </source>
</evidence>
<sequence length="431" mass="48786">MTRYLVEKTGSPKVVVAQLGARRHYQQPVLLHQWGILNTLYTDLYAGDNLPMRVLRHPRFNPHLPAAMKRMIDRYTLRLKNAKIVHFPMLGYQYAKALRRSDKQNPTTIFVETGKSFCQRIIQHGLDNTDIIYGFNSACLELFEYAKSQGILCILDQTLAERSYYHRTLMIEEACWSGWSESPFTITNADQELVEREQKEQDLADQIICGSEFVKNSLIERNVSPEKITVIPLGRVKDSTSLTFNTPNSKRALFPWKERSDGLHILFAGSVGLRKGIPYLLQALRQLEGVIPFVCKAAGSIELSSKPLEEYSNVCQFLGRVPRSEMASLYNWADVFVLPSLCEGSAMVIYEALNYGLPVITTNNTGSIVRNGLGGWIVPIKNADAISASILELFQYGYGQNFSEKLKDMLKQTETKAISDFRQAILNLQLT</sequence>
<dbReference type="Pfam" id="PF00534">
    <property type="entry name" value="Glycos_transf_1"/>
    <property type="match status" value="1"/>
</dbReference>
<proteinExistence type="predicted"/>
<dbReference type="Gene3D" id="3.40.50.2000">
    <property type="entry name" value="Glycogen Phosphorylase B"/>
    <property type="match status" value="2"/>
</dbReference>
<dbReference type="InterPro" id="IPR001296">
    <property type="entry name" value="Glyco_trans_1"/>
</dbReference>
<name>A0A6M0RUU6_9CYAN</name>
<evidence type="ECO:0000256" key="1">
    <source>
        <dbReference type="ARBA" id="ARBA00022679"/>
    </source>
</evidence>
<dbReference type="CDD" id="cd03801">
    <property type="entry name" value="GT4_PimA-like"/>
    <property type="match status" value="1"/>
</dbReference>